<evidence type="ECO:0008006" key="4">
    <source>
        <dbReference type="Google" id="ProtNLM"/>
    </source>
</evidence>
<evidence type="ECO:0000313" key="3">
    <source>
        <dbReference type="Proteomes" id="UP000092461"/>
    </source>
</evidence>
<dbReference type="Proteomes" id="UP000092461">
    <property type="component" value="Unassembled WGS sequence"/>
</dbReference>
<name>A0A1B0CFY8_LUTLO</name>
<dbReference type="AlphaFoldDB" id="A0A1B0CFY8"/>
<dbReference type="GO" id="GO:0005634">
    <property type="term" value="C:nucleus"/>
    <property type="evidence" value="ECO:0007669"/>
    <property type="project" value="TreeGrafter"/>
</dbReference>
<dbReference type="PANTHER" id="PTHR13621:SF2">
    <property type="entry name" value="PROLINE-RICH PROTEIN PRCC"/>
    <property type="match status" value="1"/>
</dbReference>
<protein>
    <recommendedName>
        <fullName evidence="4">Proline-rich protein PRCC</fullName>
    </recommendedName>
</protein>
<sequence length="114" mass="12844">MVDREGAMLDEEALEKLCGGRRAKRARREEINIVDISGEQVLPNQEEWMRSALANSTEMPKGKPAAGAEAGGMSKRKHQITYLAHQAKANEQELQAMWAANRQTRRQTQSKYGF</sequence>
<dbReference type="Pfam" id="PF10253">
    <property type="entry name" value="PRCC"/>
    <property type="match status" value="1"/>
</dbReference>
<keyword evidence="3" id="KW-1185">Reference proteome</keyword>
<dbReference type="EnsemblMetazoa" id="LLOJ003289-RA">
    <property type="protein sequence ID" value="LLOJ003289-PA"/>
    <property type="gene ID" value="LLOJ003289"/>
</dbReference>
<dbReference type="InterPro" id="IPR018800">
    <property type="entry name" value="PRCC"/>
</dbReference>
<organism evidence="2 3">
    <name type="scientific">Lutzomyia longipalpis</name>
    <name type="common">Sand fly</name>
    <dbReference type="NCBI Taxonomy" id="7200"/>
    <lineage>
        <taxon>Eukaryota</taxon>
        <taxon>Metazoa</taxon>
        <taxon>Ecdysozoa</taxon>
        <taxon>Arthropoda</taxon>
        <taxon>Hexapoda</taxon>
        <taxon>Insecta</taxon>
        <taxon>Pterygota</taxon>
        <taxon>Neoptera</taxon>
        <taxon>Endopterygota</taxon>
        <taxon>Diptera</taxon>
        <taxon>Nematocera</taxon>
        <taxon>Psychodoidea</taxon>
        <taxon>Psychodidae</taxon>
        <taxon>Lutzomyia</taxon>
        <taxon>Lutzomyia</taxon>
    </lineage>
</organism>
<proteinExistence type="predicted"/>
<dbReference type="VEuPathDB" id="VectorBase:LLONM1_004004"/>
<accession>A0A1B0CFY8</accession>
<reference evidence="2" key="1">
    <citation type="submission" date="2020-05" db="UniProtKB">
        <authorList>
            <consortium name="EnsemblMetazoa"/>
        </authorList>
    </citation>
    <scope>IDENTIFICATION</scope>
    <source>
        <strain evidence="2">Jacobina</strain>
    </source>
</reference>
<feature type="region of interest" description="Disordered" evidence="1">
    <location>
        <begin position="55"/>
        <end position="76"/>
    </location>
</feature>
<dbReference type="PANTHER" id="PTHR13621">
    <property type="entry name" value="PROLINE-RICH PROTEIN PRCC"/>
    <property type="match status" value="1"/>
</dbReference>
<feature type="compositionally biased region" description="Low complexity" evidence="1">
    <location>
        <begin position="62"/>
        <end position="72"/>
    </location>
</feature>
<evidence type="ECO:0000256" key="1">
    <source>
        <dbReference type="SAM" id="MobiDB-lite"/>
    </source>
</evidence>
<evidence type="ECO:0000313" key="2">
    <source>
        <dbReference type="EnsemblMetazoa" id="LLOJ003289-PA"/>
    </source>
</evidence>
<dbReference type="EMBL" id="AJWK01010561">
    <property type="status" value="NOT_ANNOTATED_CDS"/>
    <property type="molecule type" value="Genomic_DNA"/>
</dbReference>
<dbReference type="VEuPathDB" id="VectorBase:LLOJ003289"/>